<keyword evidence="2" id="KW-1185">Reference proteome</keyword>
<dbReference type="EMBL" id="MBFS01000293">
    <property type="protein sequence ID" value="PVV02982.1"/>
    <property type="molecule type" value="Genomic_DNA"/>
</dbReference>
<evidence type="ECO:0000313" key="1">
    <source>
        <dbReference type="EMBL" id="PVV02982.1"/>
    </source>
</evidence>
<comment type="caution">
    <text evidence="1">The sequence shown here is derived from an EMBL/GenBank/DDBJ whole genome shotgun (WGS) entry which is preliminary data.</text>
</comment>
<proteinExistence type="predicted"/>
<accession>A0A2T9ZEK3</accession>
<reference evidence="1 2" key="1">
    <citation type="journal article" date="2018" name="MBio">
        <title>Comparative Genomics Reveals the Core Gene Toolbox for the Fungus-Insect Symbiosis.</title>
        <authorList>
            <person name="Wang Y."/>
            <person name="Stata M."/>
            <person name="Wang W."/>
            <person name="Stajich J.E."/>
            <person name="White M.M."/>
            <person name="Moncalvo J.M."/>
        </authorList>
    </citation>
    <scope>NUCLEOTIDE SEQUENCE [LARGE SCALE GENOMIC DNA]</scope>
    <source>
        <strain evidence="1 2">SC-DP-2</strain>
    </source>
</reference>
<evidence type="ECO:0000313" key="2">
    <source>
        <dbReference type="Proteomes" id="UP000245609"/>
    </source>
</evidence>
<organism evidence="1 2">
    <name type="scientific">Smittium megazygosporum</name>
    <dbReference type="NCBI Taxonomy" id="133381"/>
    <lineage>
        <taxon>Eukaryota</taxon>
        <taxon>Fungi</taxon>
        <taxon>Fungi incertae sedis</taxon>
        <taxon>Zoopagomycota</taxon>
        <taxon>Kickxellomycotina</taxon>
        <taxon>Harpellomycetes</taxon>
        <taxon>Harpellales</taxon>
        <taxon>Legeriomycetaceae</taxon>
        <taxon>Smittium</taxon>
    </lineage>
</organism>
<name>A0A2T9ZEK3_9FUNG</name>
<dbReference type="AlphaFoldDB" id="A0A2T9ZEK3"/>
<gene>
    <name evidence="1" type="ORF">BB560_002560</name>
</gene>
<sequence length="160" mass="18116">MENIFYHKHREMLHLLDEGFSCSKIKQKTGVSIEIISKVKYKKRSSRKSNLSGQPMIISANNNRFIILMISSSKSGTDIYVTKRFTNATCQEPRQAKFEAARNGTSDLPDTGCPTNQKTIMTSYFLEIVRSIHTHDTTGPSISPTSIQRSLKKSLIKLFI</sequence>
<protein>
    <submittedName>
        <fullName evidence="1">Uncharacterized protein</fullName>
    </submittedName>
</protein>
<dbReference type="Proteomes" id="UP000245609">
    <property type="component" value="Unassembled WGS sequence"/>
</dbReference>